<reference evidence="2" key="3">
    <citation type="submission" date="2010-09" db="EMBL/GenBank/DDBJ databases">
        <title>Annotation of Gaeumannomyces graminis var. tritici R3-111a-1.</title>
        <authorList>
            <consortium name="The Broad Institute Genome Sequencing Platform"/>
            <person name="Ma L.-J."/>
            <person name="Dead R."/>
            <person name="Young S.K."/>
            <person name="Zeng Q."/>
            <person name="Gargeya S."/>
            <person name="Fitzgerald M."/>
            <person name="Haas B."/>
            <person name="Abouelleil A."/>
            <person name="Alvarado L."/>
            <person name="Arachchi H.M."/>
            <person name="Berlin A."/>
            <person name="Brown A."/>
            <person name="Chapman S.B."/>
            <person name="Chen Z."/>
            <person name="Dunbar C."/>
            <person name="Freedman E."/>
            <person name="Gearin G."/>
            <person name="Gellesch M."/>
            <person name="Goldberg J."/>
            <person name="Griggs A."/>
            <person name="Gujja S."/>
            <person name="Heiman D."/>
            <person name="Howarth C."/>
            <person name="Larson L."/>
            <person name="Lui A."/>
            <person name="MacDonald P.J.P."/>
            <person name="Mehta T."/>
            <person name="Montmayeur A."/>
            <person name="Murphy C."/>
            <person name="Neiman D."/>
            <person name="Pearson M."/>
            <person name="Priest M."/>
            <person name="Roberts A."/>
            <person name="Saif S."/>
            <person name="Shea T."/>
            <person name="Shenoy N."/>
            <person name="Sisk P."/>
            <person name="Stolte C."/>
            <person name="Sykes S."/>
            <person name="Yandava C."/>
            <person name="Wortman J."/>
            <person name="Nusbaum C."/>
            <person name="Birren B."/>
        </authorList>
    </citation>
    <scope>NUCLEOTIDE SEQUENCE</scope>
    <source>
        <strain evidence="2">R3-111a-1</strain>
    </source>
</reference>
<reference evidence="4" key="1">
    <citation type="submission" date="2010-07" db="EMBL/GenBank/DDBJ databases">
        <title>The genome sequence of Gaeumannomyces graminis var. tritici strain R3-111a-1.</title>
        <authorList>
            <consortium name="The Broad Institute Genome Sequencing Platform"/>
            <person name="Ma L.-J."/>
            <person name="Dead R."/>
            <person name="Young S."/>
            <person name="Zeng Q."/>
            <person name="Koehrsen M."/>
            <person name="Alvarado L."/>
            <person name="Berlin A."/>
            <person name="Chapman S.B."/>
            <person name="Chen Z."/>
            <person name="Freedman E."/>
            <person name="Gellesch M."/>
            <person name="Goldberg J."/>
            <person name="Griggs A."/>
            <person name="Gujja S."/>
            <person name="Heilman E.R."/>
            <person name="Heiman D."/>
            <person name="Hepburn T."/>
            <person name="Howarth C."/>
            <person name="Jen D."/>
            <person name="Larson L."/>
            <person name="Mehta T."/>
            <person name="Neiman D."/>
            <person name="Pearson M."/>
            <person name="Roberts A."/>
            <person name="Saif S."/>
            <person name="Shea T."/>
            <person name="Shenoy N."/>
            <person name="Sisk P."/>
            <person name="Stolte C."/>
            <person name="Sykes S."/>
            <person name="Walk T."/>
            <person name="White J."/>
            <person name="Yandava C."/>
            <person name="Haas B."/>
            <person name="Nusbaum C."/>
            <person name="Birren B."/>
        </authorList>
    </citation>
    <scope>NUCLEOTIDE SEQUENCE [LARGE SCALE GENOMIC DNA]</scope>
    <source>
        <strain evidence="4">R3-111a-1</strain>
    </source>
</reference>
<sequence length="59" mass="6322">MFQNQTPPPPPAIVARSVGSKTHSRAPGWEGKRGRGRCWGPVGTEPGWPRSKGDSEKGP</sequence>
<feature type="region of interest" description="Disordered" evidence="1">
    <location>
        <begin position="1"/>
        <end position="59"/>
    </location>
</feature>
<keyword evidence="4" id="KW-1185">Reference proteome</keyword>
<dbReference type="HOGENOM" id="CLU_2960918_0_0_1"/>
<reference evidence="3" key="4">
    <citation type="journal article" date="2015" name="G3 (Bethesda)">
        <title>Genome sequences of three phytopathogenic species of the Magnaporthaceae family of fungi.</title>
        <authorList>
            <person name="Okagaki L.H."/>
            <person name="Nunes C.C."/>
            <person name="Sailsbery J."/>
            <person name="Clay B."/>
            <person name="Brown D."/>
            <person name="John T."/>
            <person name="Oh Y."/>
            <person name="Young N."/>
            <person name="Fitzgerald M."/>
            <person name="Haas B.J."/>
            <person name="Zeng Q."/>
            <person name="Young S."/>
            <person name="Adiconis X."/>
            <person name="Fan L."/>
            <person name="Levin J.Z."/>
            <person name="Mitchell T.K."/>
            <person name="Okubara P.A."/>
            <person name="Farman M.L."/>
            <person name="Kohn L.M."/>
            <person name="Birren B."/>
            <person name="Ma L.-J."/>
            <person name="Dean R.A."/>
        </authorList>
    </citation>
    <scope>NUCLEOTIDE SEQUENCE</scope>
    <source>
        <strain evidence="3">R3-111a-1</strain>
    </source>
</reference>
<evidence type="ECO:0000313" key="2">
    <source>
        <dbReference type="EMBL" id="EJT69995.1"/>
    </source>
</evidence>
<evidence type="ECO:0000256" key="1">
    <source>
        <dbReference type="SAM" id="MobiDB-lite"/>
    </source>
</evidence>
<dbReference type="RefSeq" id="XP_009228329.1">
    <property type="nucleotide sequence ID" value="XM_009230065.1"/>
</dbReference>
<dbReference type="GeneID" id="20352630"/>
<protein>
    <submittedName>
        <fullName evidence="2 3">Uncharacterized protein</fullName>
    </submittedName>
</protein>
<dbReference type="EnsemblFungi" id="EJT69995">
    <property type="protein sequence ID" value="EJT69995"/>
    <property type="gene ID" value="GGTG_12172"/>
</dbReference>
<gene>
    <name evidence="3" type="primary">20352630</name>
    <name evidence="2" type="ORF">GGTG_12172</name>
</gene>
<dbReference type="Proteomes" id="UP000006039">
    <property type="component" value="Unassembled WGS sequence"/>
</dbReference>
<dbReference type="AlphaFoldDB" id="J3PF93"/>
<dbReference type="VEuPathDB" id="FungiDB:GGTG_12172"/>
<accession>J3PF93</accession>
<reference evidence="2" key="2">
    <citation type="submission" date="2010-07" db="EMBL/GenBank/DDBJ databases">
        <authorList>
            <consortium name="The Broad Institute Genome Sequencing Platform"/>
            <consortium name="Broad Institute Genome Sequencing Center for Infectious Disease"/>
            <person name="Ma L.-J."/>
            <person name="Dead R."/>
            <person name="Young S."/>
            <person name="Zeng Q."/>
            <person name="Koehrsen M."/>
            <person name="Alvarado L."/>
            <person name="Berlin A."/>
            <person name="Chapman S.B."/>
            <person name="Chen Z."/>
            <person name="Freedman E."/>
            <person name="Gellesch M."/>
            <person name="Goldberg J."/>
            <person name="Griggs A."/>
            <person name="Gujja S."/>
            <person name="Heilman E.R."/>
            <person name="Heiman D."/>
            <person name="Hepburn T."/>
            <person name="Howarth C."/>
            <person name="Jen D."/>
            <person name="Larson L."/>
            <person name="Mehta T."/>
            <person name="Neiman D."/>
            <person name="Pearson M."/>
            <person name="Roberts A."/>
            <person name="Saif S."/>
            <person name="Shea T."/>
            <person name="Shenoy N."/>
            <person name="Sisk P."/>
            <person name="Stolte C."/>
            <person name="Sykes S."/>
            <person name="Walk T."/>
            <person name="White J."/>
            <person name="Yandava C."/>
            <person name="Haas B."/>
            <person name="Nusbaum C."/>
            <person name="Birren B."/>
        </authorList>
    </citation>
    <scope>NUCLEOTIDE SEQUENCE</scope>
    <source>
        <strain evidence="2">R3-111a-1</strain>
    </source>
</reference>
<reference evidence="3" key="5">
    <citation type="submission" date="2018-04" db="UniProtKB">
        <authorList>
            <consortium name="EnsemblFungi"/>
        </authorList>
    </citation>
    <scope>IDENTIFICATION</scope>
    <source>
        <strain evidence="3">R3-111a-1</strain>
    </source>
</reference>
<evidence type="ECO:0000313" key="3">
    <source>
        <dbReference type="EnsemblFungi" id="EJT69995"/>
    </source>
</evidence>
<feature type="compositionally biased region" description="Pro residues" evidence="1">
    <location>
        <begin position="1"/>
        <end position="12"/>
    </location>
</feature>
<proteinExistence type="predicted"/>
<dbReference type="EMBL" id="GL385402">
    <property type="protein sequence ID" value="EJT69995.1"/>
    <property type="molecule type" value="Genomic_DNA"/>
</dbReference>
<organism evidence="2">
    <name type="scientific">Gaeumannomyces tritici (strain R3-111a-1)</name>
    <name type="common">Wheat and barley take-all root rot fungus</name>
    <name type="synonym">Gaeumannomyces graminis var. tritici</name>
    <dbReference type="NCBI Taxonomy" id="644352"/>
    <lineage>
        <taxon>Eukaryota</taxon>
        <taxon>Fungi</taxon>
        <taxon>Dikarya</taxon>
        <taxon>Ascomycota</taxon>
        <taxon>Pezizomycotina</taxon>
        <taxon>Sordariomycetes</taxon>
        <taxon>Sordariomycetidae</taxon>
        <taxon>Magnaporthales</taxon>
        <taxon>Magnaporthaceae</taxon>
        <taxon>Gaeumannomyces</taxon>
    </lineage>
</organism>
<evidence type="ECO:0000313" key="4">
    <source>
        <dbReference type="Proteomes" id="UP000006039"/>
    </source>
</evidence>
<name>J3PF93_GAET3</name>